<dbReference type="STRING" id="29529.SAMN04488122_5653"/>
<protein>
    <recommendedName>
        <fullName evidence="3">DHCW motif cupin fold protein</fullName>
    </recommendedName>
</protein>
<keyword evidence="2" id="KW-1185">Reference proteome</keyword>
<accession>A0A1I0SAU6</accession>
<evidence type="ECO:0008006" key="3">
    <source>
        <dbReference type="Google" id="ProtNLM"/>
    </source>
</evidence>
<reference evidence="2" key="1">
    <citation type="submission" date="2016-10" db="EMBL/GenBank/DDBJ databases">
        <authorList>
            <person name="Varghese N."/>
            <person name="Submissions S."/>
        </authorList>
    </citation>
    <scope>NUCLEOTIDE SEQUENCE [LARGE SCALE GENOMIC DNA]</scope>
    <source>
        <strain evidence="2">DSM 3695</strain>
    </source>
</reference>
<dbReference type="Proteomes" id="UP000199310">
    <property type="component" value="Unassembled WGS sequence"/>
</dbReference>
<organism evidence="1 2">
    <name type="scientific">Chitinophaga arvensicola</name>
    <dbReference type="NCBI Taxonomy" id="29529"/>
    <lineage>
        <taxon>Bacteria</taxon>
        <taxon>Pseudomonadati</taxon>
        <taxon>Bacteroidota</taxon>
        <taxon>Chitinophagia</taxon>
        <taxon>Chitinophagales</taxon>
        <taxon>Chitinophagaceae</taxon>
        <taxon>Chitinophaga</taxon>
    </lineage>
</organism>
<evidence type="ECO:0000313" key="2">
    <source>
        <dbReference type="Proteomes" id="UP000199310"/>
    </source>
</evidence>
<dbReference type="EMBL" id="FOJG01000002">
    <property type="protein sequence ID" value="SEW53726.1"/>
    <property type="molecule type" value="Genomic_DNA"/>
</dbReference>
<dbReference type="InterPro" id="IPR011051">
    <property type="entry name" value="RmlC_Cupin_sf"/>
</dbReference>
<dbReference type="SUPFAM" id="SSF51182">
    <property type="entry name" value="RmlC-like cupins"/>
    <property type="match status" value="1"/>
</dbReference>
<dbReference type="NCBIfam" id="NF038084">
    <property type="entry name" value="DHCW_cupin"/>
    <property type="match status" value="1"/>
</dbReference>
<name>A0A1I0SAU6_9BACT</name>
<gene>
    <name evidence="1" type="ORF">SAMN04488122_5653</name>
</gene>
<dbReference type="AlphaFoldDB" id="A0A1I0SAU6"/>
<sequence>MLTSRFLYFHDMKHPFQCIDWSTITPTTHAGITGNALWQTLQLAGLRIRIVTYSPGYLADHWCKKGHIVHCLEGSFTSELDNGEEFVLDQGMTYVVSDDLSNHRSSTELGVKLLIIDGDFLK</sequence>
<evidence type="ECO:0000313" key="1">
    <source>
        <dbReference type="EMBL" id="SEW53726.1"/>
    </source>
</evidence>
<proteinExistence type="predicted"/>
<dbReference type="InterPro" id="IPR047713">
    <property type="entry name" value="DHCW_cupin"/>
</dbReference>